<feature type="domain" description="Thioesterase" evidence="3">
    <location>
        <begin position="64"/>
        <end position="142"/>
    </location>
</feature>
<dbReference type="PANTHER" id="PTHR43240">
    <property type="entry name" value="1,4-DIHYDROXY-2-NAPHTHOYL-COA THIOESTERASE 1"/>
    <property type="match status" value="1"/>
</dbReference>
<dbReference type="PANTHER" id="PTHR43240:SF5">
    <property type="entry name" value="1,4-DIHYDROXY-2-NAPHTHOYL-COA THIOESTERASE 1"/>
    <property type="match status" value="1"/>
</dbReference>
<keyword evidence="5" id="KW-1185">Reference proteome</keyword>
<gene>
    <name evidence="4" type="ORF">I2488_04930</name>
</gene>
<comment type="similarity">
    <text evidence="1">Belongs to the thioesterase PaaI family.</text>
</comment>
<evidence type="ECO:0000313" key="4">
    <source>
        <dbReference type="EMBL" id="MBF9150338.1"/>
    </source>
</evidence>
<name>A0ABS0HDL4_9SPHN</name>
<evidence type="ECO:0000256" key="1">
    <source>
        <dbReference type="ARBA" id="ARBA00008324"/>
    </source>
</evidence>
<dbReference type="Pfam" id="PF03061">
    <property type="entry name" value="4HBT"/>
    <property type="match status" value="1"/>
</dbReference>
<dbReference type="Gene3D" id="3.10.129.10">
    <property type="entry name" value="Hotdog Thioesterase"/>
    <property type="match status" value="1"/>
</dbReference>
<organism evidence="4 5">
    <name type="scientific">Novosphingobium jiangmenense</name>
    <dbReference type="NCBI Taxonomy" id="2791981"/>
    <lineage>
        <taxon>Bacteria</taxon>
        <taxon>Pseudomonadati</taxon>
        <taxon>Pseudomonadota</taxon>
        <taxon>Alphaproteobacteria</taxon>
        <taxon>Sphingomonadales</taxon>
        <taxon>Sphingomonadaceae</taxon>
        <taxon>Novosphingobium</taxon>
    </lineage>
</organism>
<evidence type="ECO:0000256" key="2">
    <source>
        <dbReference type="ARBA" id="ARBA00022801"/>
    </source>
</evidence>
<dbReference type="SUPFAM" id="SSF54637">
    <property type="entry name" value="Thioesterase/thiol ester dehydrase-isomerase"/>
    <property type="match status" value="1"/>
</dbReference>
<dbReference type="InterPro" id="IPR003736">
    <property type="entry name" value="PAAI_dom"/>
</dbReference>
<keyword evidence="2" id="KW-0378">Hydrolase</keyword>
<dbReference type="Proteomes" id="UP000600799">
    <property type="component" value="Unassembled WGS sequence"/>
</dbReference>
<reference evidence="4 5" key="1">
    <citation type="submission" date="2020-11" db="EMBL/GenBank/DDBJ databases">
        <title>The genome sequence of Novosphingobium sp. 1Y9A.</title>
        <authorList>
            <person name="Liu Y."/>
        </authorList>
    </citation>
    <scope>NUCLEOTIDE SEQUENCE [LARGE SCALE GENOMIC DNA]</scope>
    <source>
        <strain evidence="4 5">1Y9A</strain>
    </source>
</reference>
<sequence>MCGAVPGGGICRLIWWNGARPSLERLTRLGSSSMPAHLGIEFHDCGDDWITARMPVDHRTHQPFGRLHGGASVALAETIGSMAGAMVVDPERFACVGMEINANHLRPVREGWVYATARPDALGRTTHVWSIRIVDELDKLVCVSRLTLAVIPLERK</sequence>
<dbReference type="CDD" id="cd03443">
    <property type="entry name" value="PaaI_thioesterase"/>
    <property type="match status" value="1"/>
</dbReference>
<proteinExistence type="inferred from homology"/>
<dbReference type="EMBL" id="JADQDC010000002">
    <property type="protein sequence ID" value="MBF9150338.1"/>
    <property type="molecule type" value="Genomic_DNA"/>
</dbReference>
<evidence type="ECO:0000259" key="3">
    <source>
        <dbReference type="Pfam" id="PF03061"/>
    </source>
</evidence>
<dbReference type="NCBIfam" id="TIGR00369">
    <property type="entry name" value="unchar_dom_1"/>
    <property type="match status" value="1"/>
</dbReference>
<dbReference type="InterPro" id="IPR029069">
    <property type="entry name" value="HotDog_dom_sf"/>
</dbReference>
<protein>
    <submittedName>
        <fullName evidence="4">Hotdog fold thioesterase</fullName>
    </submittedName>
</protein>
<evidence type="ECO:0000313" key="5">
    <source>
        <dbReference type="Proteomes" id="UP000600799"/>
    </source>
</evidence>
<dbReference type="InterPro" id="IPR006683">
    <property type="entry name" value="Thioestr_dom"/>
</dbReference>
<accession>A0ABS0HDL4</accession>
<comment type="caution">
    <text evidence="4">The sequence shown here is derived from an EMBL/GenBank/DDBJ whole genome shotgun (WGS) entry which is preliminary data.</text>
</comment>